<dbReference type="AlphaFoldDB" id="A0A1G1XKL1"/>
<organism evidence="1 2">
    <name type="scientific">Candidatus Brennerbacteria bacterium RIFOXYD1_FULL_41_16</name>
    <dbReference type="NCBI Taxonomy" id="1797529"/>
    <lineage>
        <taxon>Bacteria</taxon>
        <taxon>Candidatus Brenneribacteriota</taxon>
    </lineage>
</organism>
<dbReference type="Gene3D" id="3.40.390.10">
    <property type="entry name" value="Collagenase (Catalytic Domain)"/>
    <property type="match status" value="1"/>
</dbReference>
<dbReference type="InterPro" id="IPR024079">
    <property type="entry name" value="MetalloPept_cat_dom_sf"/>
</dbReference>
<evidence type="ECO:0000313" key="1">
    <source>
        <dbReference type="EMBL" id="OGY40434.1"/>
    </source>
</evidence>
<comment type="caution">
    <text evidence="1">The sequence shown here is derived from an EMBL/GenBank/DDBJ whole genome shotgun (WGS) entry which is preliminary data.</text>
</comment>
<dbReference type="STRING" id="1797529.A2570_01830"/>
<protein>
    <recommendedName>
        <fullName evidence="3">Peptidase M10 metallopeptidase domain-containing protein</fullName>
    </recommendedName>
</protein>
<evidence type="ECO:0008006" key="3">
    <source>
        <dbReference type="Google" id="ProtNLM"/>
    </source>
</evidence>
<proteinExistence type="predicted"/>
<name>A0A1G1XKL1_9BACT</name>
<dbReference type="GO" id="GO:0008237">
    <property type="term" value="F:metallopeptidase activity"/>
    <property type="evidence" value="ECO:0007669"/>
    <property type="project" value="InterPro"/>
</dbReference>
<accession>A0A1G1XKL1</accession>
<gene>
    <name evidence="1" type="ORF">A2570_01830</name>
</gene>
<dbReference type="EMBL" id="MHHY01000008">
    <property type="protein sequence ID" value="OGY40434.1"/>
    <property type="molecule type" value="Genomic_DNA"/>
</dbReference>
<reference evidence="1 2" key="1">
    <citation type="journal article" date="2016" name="Nat. Commun.">
        <title>Thousands of microbial genomes shed light on interconnected biogeochemical processes in an aquifer system.</title>
        <authorList>
            <person name="Anantharaman K."/>
            <person name="Brown C.T."/>
            <person name="Hug L.A."/>
            <person name="Sharon I."/>
            <person name="Castelle C.J."/>
            <person name="Probst A.J."/>
            <person name="Thomas B.C."/>
            <person name="Singh A."/>
            <person name="Wilkins M.J."/>
            <person name="Karaoz U."/>
            <person name="Brodie E.L."/>
            <person name="Williams K.H."/>
            <person name="Hubbard S.S."/>
            <person name="Banfield J.F."/>
        </authorList>
    </citation>
    <scope>NUCLEOTIDE SEQUENCE [LARGE SCALE GENOMIC DNA]</scope>
</reference>
<dbReference type="SUPFAM" id="SSF55486">
    <property type="entry name" value="Metalloproteases ('zincins'), catalytic domain"/>
    <property type="match status" value="1"/>
</dbReference>
<sequence>MKKYFGLVLLIGMVVFGWQGVFAKQEPILPEEEGVYSVHGRPDLKLRIFVYKEKPETQKGKPVPSPVPICGLTDNDSLAVDNSAGWHLPAIFEYTLNPSSVPSSIISNVAEITDLSFDAWIGALDLGQVAISKNPVNTTVSRAVFDGQNIVTWGRTSGSALGVTYIWYDNTGLAVEVDTIMNKKFSWSWTPYNISNLCSVQNTYDAQNILTHEIGHWFGLDDHYTTEYQENTMYGYGSKNEVKKDTLTIGDVLGLNLIY</sequence>
<evidence type="ECO:0000313" key="2">
    <source>
        <dbReference type="Proteomes" id="UP000178570"/>
    </source>
</evidence>
<dbReference type="Proteomes" id="UP000178570">
    <property type="component" value="Unassembled WGS sequence"/>
</dbReference>